<dbReference type="InterPro" id="IPR002306">
    <property type="entry name" value="Trp-tRNA-ligase"/>
</dbReference>
<keyword evidence="8 11" id="KW-0030">Aminoacyl-tRNA synthetase</keyword>
<dbReference type="CDD" id="cd00806">
    <property type="entry name" value="TrpRS_core"/>
    <property type="match status" value="1"/>
</dbReference>
<keyword evidence="4 11" id="KW-0436">Ligase</keyword>
<dbReference type="GO" id="GO:0005739">
    <property type="term" value="C:mitochondrion"/>
    <property type="evidence" value="ECO:0007669"/>
    <property type="project" value="UniProtKB-SubCell"/>
</dbReference>
<dbReference type="InterPro" id="IPR024109">
    <property type="entry name" value="Trp-tRNA-ligase_bac-type"/>
</dbReference>
<dbReference type="InterPro" id="IPR014729">
    <property type="entry name" value="Rossmann-like_a/b/a_fold"/>
</dbReference>
<evidence type="ECO:0000256" key="5">
    <source>
        <dbReference type="ARBA" id="ARBA00022741"/>
    </source>
</evidence>
<evidence type="ECO:0000256" key="1">
    <source>
        <dbReference type="ARBA" id="ARBA00004173"/>
    </source>
</evidence>
<sequence length="442" mass="48498">MKSSPSPRSRRTPSPPSFLCMSSALLLVASRGATSLSFSRVLPGRRLASAPLRAASDTAVAPPPTKKRTVTRRILSGVQPTGSIHLGNYLGAIKQWADLQDSLSVPLVREVADEKTGGVTEITEVTENFFCVVDLHAITAQPHDPDQLLESTYKSAALYLAAGIDPAKSKVFVQSHVPAHSELAWLLNCATPMNWLERMIQYKEKARKQGDGVGVGLFAYPVLMAADILLYQADRVPVGEDQRQHLELTRDISRRFNDQYCKGNKFKKRAKAAGFPSRPVFTEPEAMIVKEGARVMSLTDGTSKMSKSDPSDASRINILDPPDLLRKKIRSCKTDAEAGIEWDNPARPEATNLLNIYSAVQPDRSRESIVDEVSDLNWGQFKPLLADAVVAHLEPMQQKYYKVREDEGYLDGVLREGADAAGEVAERTLAAARTAMGFAPKK</sequence>
<dbReference type="InterPro" id="IPR002305">
    <property type="entry name" value="aa-tRNA-synth_Ic"/>
</dbReference>
<protein>
    <recommendedName>
        <fullName evidence="3">tryptophan--tRNA ligase</fullName>
        <ecNumber evidence="3">6.1.1.2</ecNumber>
    </recommendedName>
    <alternativeName>
        <fullName evidence="9">Tryptophanyl-tRNA synthetase</fullName>
    </alternativeName>
</protein>
<dbReference type="GO" id="GO:0006436">
    <property type="term" value="P:tryptophanyl-tRNA aminoacylation"/>
    <property type="evidence" value="ECO:0007669"/>
    <property type="project" value="InterPro"/>
</dbReference>
<proteinExistence type="inferred from homology"/>
<dbReference type="FunFam" id="1.10.240.10:FF:000002">
    <property type="entry name" value="Tryptophan--tRNA ligase"/>
    <property type="match status" value="1"/>
</dbReference>
<reference evidence="12" key="1">
    <citation type="submission" date="2021-01" db="EMBL/GenBank/DDBJ databases">
        <authorList>
            <person name="Corre E."/>
            <person name="Pelletier E."/>
            <person name="Niang G."/>
            <person name="Scheremetjew M."/>
            <person name="Finn R."/>
            <person name="Kale V."/>
            <person name="Holt S."/>
            <person name="Cochrane G."/>
            <person name="Meng A."/>
            <person name="Brown T."/>
            <person name="Cohen L."/>
        </authorList>
    </citation>
    <scope>NUCLEOTIDE SEQUENCE</scope>
    <source>
        <strain evidence="12">308</strain>
    </source>
</reference>
<evidence type="ECO:0000256" key="11">
    <source>
        <dbReference type="RuleBase" id="RU363036"/>
    </source>
</evidence>
<dbReference type="PRINTS" id="PR01039">
    <property type="entry name" value="TRNASYNTHTRP"/>
</dbReference>
<dbReference type="GO" id="GO:0004830">
    <property type="term" value="F:tryptophan-tRNA ligase activity"/>
    <property type="evidence" value="ECO:0007669"/>
    <property type="project" value="UniProtKB-EC"/>
</dbReference>
<keyword evidence="6 11" id="KW-0067">ATP-binding</keyword>
<dbReference type="Gene3D" id="3.40.50.620">
    <property type="entry name" value="HUPs"/>
    <property type="match status" value="1"/>
</dbReference>
<dbReference type="InterPro" id="IPR001412">
    <property type="entry name" value="aa-tRNA-synth_I_CS"/>
</dbReference>
<dbReference type="AlphaFoldDB" id="A0A7S1BQ52"/>
<dbReference type="HAMAP" id="MF_00140_B">
    <property type="entry name" value="Trp_tRNA_synth_B"/>
    <property type="match status" value="1"/>
</dbReference>
<comment type="catalytic activity">
    <reaction evidence="10">
        <text>tRNA(Trp) + L-tryptophan + ATP = L-tryptophyl-tRNA(Trp) + AMP + diphosphate + H(+)</text>
        <dbReference type="Rhea" id="RHEA:24080"/>
        <dbReference type="Rhea" id="RHEA-COMP:9671"/>
        <dbReference type="Rhea" id="RHEA-COMP:9705"/>
        <dbReference type="ChEBI" id="CHEBI:15378"/>
        <dbReference type="ChEBI" id="CHEBI:30616"/>
        <dbReference type="ChEBI" id="CHEBI:33019"/>
        <dbReference type="ChEBI" id="CHEBI:57912"/>
        <dbReference type="ChEBI" id="CHEBI:78442"/>
        <dbReference type="ChEBI" id="CHEBI:78535"/>
        <dbReference type="ChEBI" id="CHEBI:456215"/>
        <dbReference type="EC" id="6.1.1.2"/>
    </reaction>
</comment>
<dbReference type="PROSITE" id="PS00178">
    <property type="entry name" value="AA_TRNA_LIGASE_I"/>
    <property type="match status" value="1"/>
</dbReference>
<gene>
    <name evidence="12" type="ORF">CHYS00102_LOCUS20701</name>
</gene>
<name>A0A7S1BQ52_9STRA</name>
<dbReference type="Pfam" id="PF00579">
    <property type="entry name" value="tRNA-synt_1b"/>
    <property type="match status" value="1"/>
</dbReference>
<evidence type="ECO:0000313" key="12">
    <source>
        <dbReference type="EMBL" id="CAD8893492.1"/>
    </source>
</evidence>
<accession>A0A7S1BQ52</accession>
<organism evidence="12">
    <name type="scientific">Corethron hystrix</name>
    <dbReference type="NCBI Taxonomy" id="216773"/>
    <lineage>
        <taxon>Eukaryota</taxon>
        <taxon>Sar</taxon>
        <taxon>Stramenopiles</taxon>
        <taxon>Ochrophyta</taxon>
        <taxon>Bacillariophyta</taxon>
        <taxon>Coscinodiscophyceae</taxon>
        <taxon>Corethrophycidae</taxon>
        <taxon>Corethrales</taxon>
        <taxon>Corethraceae</taxon>
        <taxon>Corethron</taxon>
    </lineage>
</organism>
<evidence type="ECO:0000256" key="9">
    <source>
        <dbReference type="ARBA" id="ARBA00030268"/>
    </source>
</evidence>
<dbReference type="PANTHER" id="PTHR43766:SF1">
    <property type="entry name" value="TRYPTOPHAN--TRNA LIGASE, MITOCHONDRIAL"/>
    <property type="match status" value="1"/>
</dbReference>
<evidence type="ECO:0000256" key="2">
    <source>
        <dbReference type="ARBA" id="ARBA00005594"/>
    </source>
</evidence>
<dbReference type="EMBL" id="HBFR01028513">
    <property type="protein sequence ID" value="CAD8893492.1"/>
    <property type="molecule type" value="Transcribed_RNA"/>
</dbReference>
<dbReference type="InterPro" id="IPR050203">
    <property type="entry name" value="Trp-tRNA_synthetase"/>
</dbReference>
<evidence type="ECO:0000256" key="6">
    <source>
        <dbReference type="ARBA" id="ARBA00022840"/>
    </source>
</evidence>
<evidence type="ECO:0000256" key="10">
    <source>
        <dbReference type="ARBA" id="ARBA00049929"/>
    </source>
</evidence>
<evidence type="ECO:0000256" key="8">
    <source>
        <dbReference type="ARBA" id="ARBA00023146"/>
    </source>
</evidence>
<keyword evidence="5 11" id="KW-0547">Nucleotide-binding</keyword>
<keyword evidence="7 11" id="KW-0648">Protein biosynthesis</keyword>
<evidence type="ECO:0000256" key="3">
    <source>
        <dbReference type="ARBA" id="ARBA00013161"/>
    </source>
</evidence>
<dbReference type="NCBIfam" id="TIGR00233">
    <property type="entry name" value="trpS"/>
    <property type="match status" value="1"/>
</dbReference>
<comment type="subcellular location">
    <subcellularLocation>
        <location evidence="1">Mitochondrion</location>
    </subcellularLocation>
</comment>
<dbReference type="SUPFAM" id="SSF52374">
    <property type="entry name" value="Nucleotidylyl transferase"/>
    <property type="match status" value="1"/>
</dbReference>
<evidence type="ECO:0000256" key="4">
    <source>
        <dbReference type="ARBA" id="ARBA00022598"/>
    </source>
</evidence>
<dbReference type="PANTHER" id="PTHR43766">
    <property type="entry name" value="TRYPTOPHAN--TRNA LIGASE, MITOCHONDRIAL"/>
    <property type="match status" value="1"/>
</dbReference>
<dbReference type="Gene3D" id="1.10.240.10">
    <property type="entry name" value="Tyrosyl-Transfer RNA Synthetase"/>
    <property type="match status" value="1"/>
</dbReference>
<evidence type="ECO:0000256" key="7">
    <source>
        <dbReference type="ARBA" id="ARBA00022917"/>
    </source>
</evidence>
<dbReference type="GO" id="GO:0005524">
    <property type="term" value="F:ATP binding"/>
    <property type="evidence" value="ECO:0007669"/>
    <property type="project" value="UniProtKB-KW"/>
</dbReference>
<comment type="similarity">
    <text evidence="2 11">Belongs to the class-I aminoacyl-tRNA synthetase family.</text>
</comment>
<dbReference type="EC" id="6.1.1.2" evidence="3"/>